<protein>
    <recommendedName>
        <fullName evidence="7">Adenosine 3'-phospho 5'-phosphosulfate transporter 1</fullName>
    </recommendedName>
</protein>
<sequence length="457" mass="51178">EVVSSTLHFEEERQKDLVAVSAFLPLVQSVEGGREASIDRLEETIMAFQRHGMHGDEDLPWPLHLLHILFGYSLVVIPSALFVLYVKQRANVVYEESSSLVGRAVRAFALGRPEYELLGGGKNADREDVTLSRRRCFREGILLLTMFMGIQVSFVTMGYLQEEVMTTAYQQIDDTEQFDRFGDGQFLIFCNRLVALVVCAIFLAANWKKQPTHVPPFYKHAYTSFSNTMSAWCQYEALKYVSFPTQTICKASKVAATMIMAVIVRRQRYSMSESLCGVGITLGASLFLLSSHSEGATKDEGEITTTISGMVLMLGYLSFDAFTVNWQKALFDPRLKVSRYQMMLGVNLFSAVLCAVSLWEQGSLSTSTSFALTHNGFGKDAFLLSLSGAVGQLFIYTTIEKFGPIAFAVMMTVRQMISIIVSTLSYNHSMTGWGILGFTIVFGSIFADIFRRYRTRK</sequence>
<keyword evidence="3" id="KW-0813">Transport</keyword>
<proteinExistence type="inferred from homology"/>
<feature type="transmembrane region" description="Helical" evidence="8">
    <location>
        <begin position="342"/>
        <end position="361"/>
    </location>
</feature>
<comment type="caution">
    <text evidence="9">The sequence shown here is derived from an EMBL/GenBank/DDBJ whole genome shotgun (WGS) entry which is preliminary data.</text>
</comment>
<feature type="transmembrane region" description="Helical" evidence="8">
    <location>
        <begin position="381"/>
        <end position="399"/>
    </location>
</feature>
<keyword evidence="4 8" id="KW-0812">Transmembrane</keyword>
<dbReference type="GO" id="GO:0005789">
    <property type="term" value="C:endoplasmic reticulum membrane"/>
    <property type="evidence" value="ECO:0007669"/>
    <property type="project" value="TreeGrafter"/>
</dbReference>
<keyword evidence="5 8" id="KW-1133">Transmembrane helix</keyword>
<comment type="similarity">
    <text evidence="2">Belongs to the nucleotide-sugar transporter family. SLC35B subfamily.</text>
</comment>
<name>A0AAN5ICY6_9BILA</name>
<dbReference type="EMBL" id="BTRK01000006">
    <property type="protein sequence ID" value="GMR59535.1"/>
    <property type="molecule type" value="Genomic_DNA"/>
</dbReference>
<evidence type="ECO:0000256" key="2">
    <source>
        <dbReference type="ARBA" id="ARBA00010694"/>
    </source>
</evidence>
<dbReference type="Proteomes" id="UP001328107">
    <property type="component" value="Unassembled WGS sequence"/>
</dbReference>
<feature type="transmembrane region" description="Helical" evidence="8">
    <location>
        <begin position="141"/>
        <end position="160"/>
    </location>
</feature>
<dbReference type="SUPFAM" id="SSF103481">
    <property type="entry name" value="Multidrug resistance efflux transporter EmrE"/>
    <property type="match status" value="1"/>
</dbReference>
<reference evidence="10" key="1">
    <citation type="submission" date="2022-10" db="EMBL/GenBank/DDBJ databases">
        <title>Genome assembly of Pristionchus species.</title>
        <authorList>
            <person name="Yoshida K."/>
            <person name="Sommer R.J."/>
        </authorList>
    </citation>
    <scope>NUCLEOTIDE SEQUENCE [LARGE SCALE GENOMIC DNA]</scope>
    <source>
        <strain evidence="10">RS5460</strain>
    </source>
</reference>
<keyword evidence="6 8" id="KW-0472">Membrane</keyword>
<dbReference type="PANTHER" id="PTHR10778:SF13">
    <property type="entry name" value="ADENOSINE 3'-PHOSPHO 5'-PHOSPHOSULFATE TRANSPORTER 1"/>
    <property type="match status" value="1"/>
</dbReference>
<comment type="subcellular location">
    <subcellularLocation>
        <location evidence="1">Membrane</location>
        <topology evidence="1">Multi-pass membrane protein</topology>
    </subcellularLocation>
</comment>
<feature type="transmembrane region" description="Helical" evidence="8">
    <location>
        <begin position="303"/>
        <end position="322"/>
    </location>
</feature>
<organism evidence="9 10">
    <name type="scientific">Pristionchus mayeri</name>
    <dbReference type="NCBI Taxonomy" id="1317129"/>
    <lineage>
        <taxon>Eukaryota</taxon>
        <taxon>Metazoa</taxon>
        <taxon>Ecdysozoa</taxon>
        <taxon>Nematoda</taxon>
        <taxon>Chromadorea</taxon>
        <taxon>Rhabditida</taxon>
        <taxon>Rhabditina</taxon>
        <taxon>Diplogasteromorpha</taxon>
        <taxon>Diplogasteroidea</taxon>
        <taxon>Neodiplogasteridae</taxon>
        <taxon>Pristionchus</taxon>
    </lineage>
</organism>
<accession>A0AAN5ICY6</accession>
<evidence type="ECO:0000256" key="6">
    <source>
        <dbReference type="ARBA" id="ARBA00023136"/>
    </source>
</evidence>
<keyword evidence="10" id="KW-1185">Reference proteome</keyword>
<evidence type="ECO:0000313" key="9">
    <source>
        <dbReference type="EMBL" id="GMR59535.1"/>
    </source>
</evidence>
<dbReference type="InterPro" id="IPR013657">
    <property type="entry name" value="SCL35B1-4/HUT1"/>
</dbReference>
<dbReference type="AlphaFoldDB" id="A0AAN5ICY6"/>
<feature type="transmembrane region" description="Helical" evidence="8">
    <location>
        <begin position="65"/>
        <end position="86"/>
    </location>
</feature>
<feature type="transmembrane region" description="Helical" evidence="8">
    <location>
        <begin position="406"/>
        <end position="426"/>
    </location>
</feature>
<dbReference type="Pfam" id="PF08449">
    <property type="entry name" value="UAA"/>
    <property type="match status" value="1"/>
</dbReference>
<dbReference type="InterPro" id="IPR037185">
    <property type="entry name" value="EmrE-like"/>
</dbReference>
<evidence type="ECO:0000256" key="4">
    <source>
        <dbReference type="ARBA" id="ARBA00022692"/>
    </source>
</evidence>
<feature type="transmembrane region" description="Helical" evidence="8">
    <location>
        <begin position="186"/>
        <end position="205"/>
    </location>
</feature>
<evidence type="ECO:0000256" key="3">
    <source>
        <dbReference type="ARBA" id="ARBA00022448"/>
    </source>
</evidence>
<evidence type="ECO:0000256" key="5">
    <source>
        <dbReference type="ARBA" id="ARBA00022989"/>
    </source>
</evidence>
<dbReference type="PANTHER" id="PTHR10778">
    <property type="entry name" value="SOLUTE CARRIER FAMILY 35 MEMBER B"/>
    <property type="match status" value="1"/>
</dbReference>
<feature type="transmembrane region" description="Helical" evidence="8">
    <location>
        <begin position="274"/>
        <end position="291"/>
    </location>
</feature>
<evidence type="ECO:0000256" key="8">
    <source>
        <dbReference type="SAM" id="Phobius"/>
    </source>
</evidence>
<dbReference type="GO" id="GO:0000139">
    <property type="term" value="C:Golgi membrane"/>
    <property type="evidence" value="ECO:0007669"/>
    <property type="project" value="TreeGrafter"/>
</dbReference>
<feature type="transmembrane region" description="Helical" evidence="8">
    <location>
        <begin position="432"/>
        <end position="450"/>
    </location>
</feature>
<dbReference type="GO" id="GO:0046964">
    <property type="term" value="F:3'-phosphoadenosine 5'-phosphosulfate transmembrane transporter activity"/>
    <property type="evidence" value="ECO:0007669"/>
    <property type="project" value="TreeGrafter"/>
</dbReference>
<gene>
    <name evidence="9" type="ORF">PMAYCL1PPCAC_29730</name>
</gene>
<feature type="non-terminal residue" evidence="9">
    <location>
        <position position="1"/>
    </location>
</feature>
<evidence type="ECO:0000256" key="7">
    <source>
        <dbReference type="ARBA" id="ARBA00039668"/>
    </source>
</evidence>
<evidence type="ECO:0000256" key="1">
    <source>
        <dbReference type="ARBA" id="ARBA00004141"/>
    </source>
</evidence>
<evidence type="ECO:0000313" key="10">
    <source>
        <dbReference type="Proteomes" id="UP001328107"/>
    </source>
</evidence>